<dbReference type="InterPro" id="IPR058163">
    <property type="entry name" value="LysR-type_TF_proteobact-type"/>
</dbReference>
<dbReference type="InterPro" id="IPR005119">
    <property type="entry name" value="LysR_subst-bd"/>
</dbReference>
<comment type="similarity">
    <text evidence="1">Belongs to the LysR transcriptional regulatory family.</text>
</comment>
<dbReference type="Proteomes" id="UP000070250">
    <property type="component" value="Chromosome"/>
</dbReference>
<reference evidence="6 7" key="1">
    <citation type="submission" date="2015-06" db="EMBL/GenBank/DDBJ databases">
        <title>A Comprehensive Approach to Explore the Metabolic and Phylogenetic Diversity of Bacterial Steroid Degradation in the Environment: Testosterone as an Example.</title>
        <authorList>
            <person name="Yang F.-C."/>
            <person name="Chen Y.-L."/>
            <person name="Yu C.-P."/>
            <person name="Tang S.-L."/>
            <person name="Wang P.-H."/>
            <person name="Ismail W."/>
            <person name="Wang C.-H."/>
            <person name="Yang C.-Y."/>
            <person name="Chiang Y.-R."/>
        </authorList>
    </citation>
    <scope>NUCLEOTIDE SEQUENCE [LARGE SCALE GENOMIC DNA]</scope>
    <source>
        <strain evidence="6 7">DSM 18526</strain>
    </source>
</reference>
<dbReference type="CDD" id="cd08432">
    <property type="entry name" value="PBP2_GcdR_TrpI_HvrB_AmpR_like"/>
    <property type="match status" value="1"/>
</dbReference>
<dbReference type="NCBIfam" id="NF008352">
    <property type="entry name" value="PRK11139.1"/>
    <property type="match status" value="1"/>
</dbReference>
<dbReference type="SUPFAM" id="SSF53850">
    <property type="entry name" value="Periplasmic binding protein-like II"/>
    <property type="match status" value="1"/>
</dbReference>
<evidence type="ECO:0000313" key="6">
    <source>
        <dbReference type="EMBL" id="AMN48314.1"/>
    </source>
</evidence>
<dbReference type="Pfam" id="PF03466">
    <property type="entry name" value="LysR_substrate"/>
    <property type="match status" value="1"/>
</dbReference>
<evidence type="ECO:0000259" key="5">
    <source>
        <dbReference type="PROSITE" id="PS50931"/>
    </source>
</evidence>
<keyword evidence="2" id="KW-0805">Transcription regulation</keyword>
<dbReference type="FunFam" id="1.10.10.10:FF:000001">
    <property type="entry name" value="LysR family transcriptional regulator"/>
    <property type="match status" value="1"/>
</dbReference>
<accession>A0A127FD27</accession>
<dbReference type="PANTHER" id="PTHR30537">
    <property type="entry name" value="HTH-TYPE TRANSCRIPTIONAL REGULATOR"/>
    <property type="match status" value="1"/>
</dbReference>
<dbReference type="InterPro" id="IPR036390">
    <property type="entry name" value="WH_DNA-bd_sf"/>
</dbReference>
<dbReference type="GO" id="GO:0043565">
    <property type="term" value="F:sequence-specific DNA binding"/>
    <property type="evidence" value="ECO:0007669"/>
    <property type="project" value="TreeGrafter"/>
</dbReference>
<keyword evidence="4" id="KW-0804">Transcription</keyword>
<keyword evidence="7" id="KW-1185">Reference proteome</keyword>
<dbReference type="PANTHER" id="PTHR30537:SF79">
    <property type="entry name" value="TRANSCRIPTIONAL REGULATOR-RELATED"/>
    <property type="match status" value="1"/>
</dbReference>
<dbReference type="PROSITE" id="PS50931">
    <property type="entry name" value="HTH_LYSR"/>
    <property type="match status" value="1"/>
</dbReference>
<dbReference type="GO" id="GO:0003700">
    <property type="term" value="F:DNA-binding transcription factor activity"/>
    <property type="evidence" value="ECO:0007669"/>
    <property type="project" value="InterPro"/>
</dbReference>
<dbReference type="KEGG" id="sdf:ACG33_14645"/>
<dbReference type="AlphaFoldDB" id="A0A127FD27"/>
<dbReference type="Gene3D" id="1.10.10.10">
    <property type="entry name" value="Winged helix-like DNA-binding domain superfamily/Winged helix DNA-binding domain"/>
    <property type="match status" value="1"/>
</dbReference>
<evidence type="ECO:0000256" key="2">
    <source>
        <dbReference type="ARBA" id="ARBA00023015"/>
    </source>
</evidence>
<dbReference type="Pfam" id="PF00126">
    <property type="entry name" value="HTH_1"/>
    <property type="match status" value="1"/>
</dbReference>
<evidence type="ECO:0000313" key="7">
    <source>
        <dbReference type="Proteomes" id="UP000070250"/>
    </source>
</evidence>
<proteinExistence type="inferred from homology"/>
<keyword evidence="3" id="KW-0238">DNA-binding</keyword>
<protein>
    <submittedName>
        <fullName evidence="6">LysR family transcriptional regulator</fullName>
    </submittedName>
</protein>
<dbReference type="SUPFAM" id="SSF46785">
    <property type="entry name" value="Winged helix' DNA-binding domain"/>
    <property type="match status" value="1"/>
</dbReference>
<organism evidence="6 7">
    <name type="scientific">Steroidobacter denitrificans</name>
    <dbReference type="NCBI Taxonomy" id="465721"/>
    <lineage>
        <taxon>Bacteria</taxon>
        <taxon>Pseudomonadati</taxon>
        <taxon>Pseudomonadota</taxon>
        <taxon>Gammaproteobacteria</taxon>
        <taxon>Steroidobacterales</taxon>
        <taxon>Steroidobacteraceae</taxon>
        <taxon>Steroidobacter</taxon>
    </lineage>
</organism>
<evidence type="ECO:0000256" key="4">
    <source>
        <dbReference type="ARBA" id="ARBA00023163"/>
    </source>
</evidence>
<dbReference type="InterPro" id="IPR000847">
    <property type="entry name" value="LysR_HTH_N"/>
</dbReference>
<sequence>MNDPAKLPLNALRAFDAVASHLSFTAAAQSLNVTTAAVSSHIKSLEGFLETPLFIRHSRSVRLTPQGARLLPGIQRGLAELTRAVGQLRQDLSSGLLNISLLGSFLQQWLLPRLGDFYRKHPEIDLRFNSSRELIDFMQTDFHAAVRYGGGEWPQLRAERMLDDWVFPVASPTLLETLGPIETLGDLRKYPLLHSTHEPWVDWLRRVGGDTTRLEGGPMLDDSASVLAAAEQGHGLALARWSLVAGDLAAGRLVRASGQSVRQHHAYYFVAPAHHFELPKVIRFRDWLGEVCRRFEPPEGERLEPLPVSQESAATH</sequence>
<dbReference type="PATRIC" id="fig|465721.4.peg.3131"/>
<dbReference type="InterPro" id="IPR036388">
    <property type="entry name" value="WH-like_DNA-bd_sf"/>
</dbReference>
<gene>
    <name evidence="6" type="ORF">ACG33_14645</name>
</gene>
<feature type="domain" description="HTH lysR-type" evidence="5">
    <location>
        <begin position="7"/>
        <end position="64"/>
    </location>
</feature>
<evidence type="ECO:0000256" key="3">
    <source>
        <dbReference type="ARBA" id="ARBA00023125"/>
    </source>
</evidence>
<dbReference type="Gene3D" id="3.40.190.10">
    <property type="entry name" value="Periplasmic binding protein-like II"/>
    <property type="match status" value="2"/>
</dbReference>
<dbReference type="PRINTS" id="PR00039">
    <property type="entry name" value="HTHLYSR"/>
</dbReference>
<name>A0A127FD27_STEDE</name>
<evidence type="ECO:0000256" key="1">
    <source>
        <dbReference type="ARBA" id="ARBA00009437"/>
    </source>
</evidence>
<dbReference type="GO" id="GO:0006351">
    <property type="term" value="P:DNA-templated transcription"/>
    <property type="evidence" value="ECO:0007669"/>
    <property type="project" value="TreeGrafter"/>
</dbReference>
<dbReference type="EMBL" id="CP011971">
    <property type="protein sequence ID" value="AMN48314.1"/>
    <property type="molecule type" value="Genomic_DNA"/>
</dbReference>
<dbReference type="STRING" id="465721.ACG33_14645"/>